<proteinExistence type="predicted"/>
<evidence type="ECO:0000259" key="2">
    <source>
        <dbReference type="Pfam" id="PF22181"/>
    </source>
</evidence>
<keyword evidence="4" id="KW-1185">Reference proteome</keyword>
<protein>
    <submittedName>
        <fullName evidence="3">Glycosyltransferase</fullName>
    </submittedName>
</protein>
<dbReference type="EMBL" id="WPCU01000010">
    <property type="protein sequence ID" value="MVA77114.1"/>
    <property type="molecule type" value="Genomic_DNA"/>
</dbReference>
<evidence type="ECO:0000259" key="1">
    <source>
        <dbReference type="Pfam" id="PF00535"/>
    </source>
</evidence>
<dbReference type="Pfam" id="PF00535">
    <property type="entry name" value="Glycos_transf_2"/>
    <property type="match status" value="1"/>
</dbReference>
<dbReference type="Proteomes" id="UP000435304">
    <property type="component" value="Unassembled WGS sequence"/>
</dbReference>
<evidence type="ECO:0000313" key="4">
    <source>
        <dbReference type="Proteomes" id="UP000435304"/>
    </source>
</evidence>
<gene>
    <name evidence="3" type="ORF">GC722_13920</name>
</gene>
<dbReference type="InterPro" id="IPR054028">
    <property type="entry name" value="TarS/TarP_linker"/>
</dbReference>
<dbReference type="PANTHER" id="PTHR22916:SF3">
    <property type="entry name" value="UDP-GLCNAC:BETAGAL BETA-1,3-N-ACETYLGLUCOSAMINYLTRANSFERASE-LIKE PROTEIN 1"/>
    <property type="match status" value="1"/>
</dbReference>
<dbReference type="AlphaFoldDB" id="A0A6A9UYZ8"/>
<evidence type="ECO:0000313" key="3">
    <source>
        <dbReference type="EMBL" id="MVA77114.1"/>
    </source>
</evidence>
<name>A0A6A9UYZ8_9ACTN</name>
<dbReference type="GO" id="GO:0016758">
    <property type="term" value="F:hexosyltransferase activity"/>
    <property type="evidence" value="ECO:0007669"/>
    <property type="project" value="UniProtKB-ARBA"/>
</dbReference>
<dbReference type="Pfam" id="PF22181">
    <property type="entry name" value="TarS_linker"/>
    <property type="match status" value="1"/>
</dbReference>
<reference evidence="3 4" key="1">
    <citation type="submission" date="2019-12" db="EMBL/GenBank/DDBJ databases">
        <title>Auraticoccus cholistani sp. nov., an actinomycete isolated from soil of Cholistan desert.</title>
        <authorList>
            <person name="Cheema M.T."/>
        </authorList>
    </citation>
    <scope>NUCLEOTIDE SEQUENCE [LARGE SCALE GENOMIC DNA]</scope>
    <source>
        <strain evidence="3 4">F435</strain>
    </source>
</reference>
<feature type="domain" description="Glycosyltransferase 2-like" evidence="1">
    <location>
        <begin position="19"/>
        <end position="170"/>
    </location>
</feature>
<dbReference type="InterPro" id="IPR029044">
    <property type="entry name" value="Nucleotide-diphossugar_trans"/>
</dbReference>
<dbReference type="CDD" id="cd00761">
    <property type="entry name" value="Glyco_tranf_GTA_type"/>
    <property type="match status" value="1"/>
</dbReference>
<dbReference type="SUPFAM" id="SSF53448">
    <property type="entry name" value="Nucleotide-diphospho-sugar transferases"/>
    <property type="match status" value="1"/>
</dbReference>
<feature type="domain" description="TarS/TarP linker" evidence="2">
    <location>
        <begin position="231"/>
        <end position="330"/>
    </location>
</feature>
<organism evidence="3 4">
    <name type="scientific">Auraticoccus cholistanensis</name>
    <dbReference type="NCBI Taxonomy" id="2656650"/>
    <lineage>
        <taxon>Bacteria</taxon>
        <taxon>Bacillati</taxon>
        <taxon>Actinomycetota</taxon>
        <taxon>Actinomycetes</taxon>
        <taxon>Propionibacteriales</taxon>
        <taxon>Propionibacteriaceae</taxon>
        <taxon>Auraticoccus</taxon>
    </lineage>
</organism>
<dbReference type="Gene3D" id="3.90.550.10">
    <property type="entry name" value="Spore Coat Polysaccharide Biosynthesis Protein SpsA, Chain A"/>
    <property type="match status" value="1"/>
</dbReference>
<accession>A0A6A9UYZ8</accession>
<sequence length="472" mass="52807">MGQQPSPATRQGPAEPVVSVVVPVHDAMPYLRTLLESLLAQDLADYEVVAVDDGSTDGGGELLEEYAAAHPRLRVVHQENSGWPGAPRNRGLDLARGRYVFFADADDEVAPQTLRRLSEFADRHGSDVVLPRVLGHGGRPLSRRLYLRNRVDADLEQVFTVLGPHKLFRRSFLLEQGIRFPEGRVRLEDAMMLARAYLTARRVSLVADPACSYRLVRRDDGRNISSQPFDPVGYTASVAEVSRIIRELDPDPARADRIVLDLYRRKCLKFYQPERWWRMPPERREAFLAEHRRYVRSWITPAMEAGLPREDRRRSALVRAGDGGGLLELAARGVDDRPWSAEMVAGRWDPAGLQLDLRCGGGPPTLLRRVELHLQDRGSSRGVELRLRATDFGTRAPGTLTPWSTSVTVPWALLERSAPVVLDVSVQVRGAPAQDRVRVGVPPDLELPARRGRVRPYRTVRGNLSLRLTGPG</sequence>
<dbReference type="InterPro" id="IPR001173">
    <property type="entry name" value="Glyco_trans_2-like"/>
</dbReference>
<comment type="caution">
    <text evidence="3">The sequence shown here is derived from an EMBL/GenBank/DDBJ whole genome shotgun (WGS) entry which is preliminary data.</text>
</comment>
<keyword evidence="3" id="KW-0808">Transferase</keyword>
<dbReference type="PANTHER" id="PTHR22916">
    <property type="entry name" value="GLYCOSYLTRANSFERASE"/>
    <property type="match status" value="1"/>
</dbReference>
<dbReference type="RefSeq" id="WP_156611199.1">
    <property type="nucleotide sequence ID" value="NZ_WPCU01000010.1"/>
</dbReference>